<dbReference type="EMBL" id="CP099587">
    <property type="protein sequence ID" value="USS45086.1"/>
    <property type="molecule type" value="Genomic_DNA"/>
</dbReference>
<sequence>MISMKLTPAEAKQEAGIAPADTDQPAYPYGLTICLDDETLAKLGITSLPDVGTPFTLTARVEVCSTSQYQNQDGADRNLSLQITDMELGPPPSTQTPEERAAKFYGAAGGQAS</sequence>
<protein>
    <submittedName>
        <fullName evidence="2">Uncharacterized protein</fullName>
    </submittedName>
</protein>
<proteinExistence type="predicted"/>
<accession>A0ABY5BF61</accession>
<feature type="region of interest" description="Disordered" evidence="1">
    <location>
        <begin position="1"/>
        <end position="23"/>
    </location>
</feature>
<reference evidence="2" key="1">
    <citation type="submission" date="2022-06" db="EMBL/GenBank/DDBJ databases">
        <title>Draft genome sequence of Burkholderia glumae strain GR20004 isolated from rice panicle showing bacterial panicle blight.</title>
        <authorList>
            <person name="Choi S.Y."/>
            <person name="Lee Y.H."/>
        </authorList>
    </citation>
    <scope>NUCLEOTIDE SEQUENCE</scope>
    <source>
        <strain evidence="2">GR20004</strain>
    </source>
</reference>
<dbReference type="RefSeq" id="WP_252836736.1">
    <property type="nucleotide sequence ID" value="NZ_CP099587.1"/>
</dbReference>
<evidence type="ECO:0000256" key="1">
    <source>
        <dbReference type="SAM" id="MobiDB-lite"/>
    </source>
</evidence>
<evidence type="ECO:0000313" key="3">
    <source>
        <dbReference type="Proteomes" id="UP001056386"/>
    </source>
</evidence>
<evidence type="ECO:0000313" key="2">
    <source>
        <dbReference type="EMBL" id="USS45086.1"/>
    </source>
</evidence>
<name>A0ABY5BF61_BURGL</name>
<organism evidence="2 3">
    <name type="scientific">Burkholderia glumae</name>
    <name type="common">Pseudomonas glumae</name>
    <dbReference type="NCBI Taxonomy" id="337"/>
    <lineage>
        <taxon>Bacteria</taxon>
        <taxon>Pseudomonadati</taxon>
        <taxon>Pseudomonadota</taxon>
        <taxon>Betaproteobacteria</taxon>
        <taxon>Burkholderiales</taxon>
        <taxon>Burkholderiaceae</taxon>
        <taxon>Burkholderia</taxon>
    </lineage>
</organism>
<keyword evidence="3" id="KW-1185">Reference proteome</keyword>
<dbReference type="Pfam" id="PF21628">
    <property type="entry name" value="Gp10-like"/>
    <property type="match status" value="1"/>
</dbReference>
<gene>
    <name evidence="2" type="ORF">NFI99_26210</name>
</gene>
<dbReference type="InterPro" id="IPR049302">
    <property type="entry name" value="Gp10-like"/>
</dbReference>
<dbReference type="Proteomes" id="UP001056386">
    <property type="component" value="Chromosome 1"/>
</dbReference>